<dbReference type="EMBL" id="SHLC01000001">
    <property type="protein sequence ID" value="RZU66479.1"/>
    <property type="molecule type" value="Genomic_DNA"/>
</dbReference>
<dbReference type="Proteomes" id="UP000291483">
    <property type="component" value="Unassembled WGS sequence"/>
</dbReference>
<evidence type="ECO:0000256" key="2">
    <source>
        <dbReference type="SAM" id="Phobius"/>
    </source>
</evidence>
<dbReference type="RefSeq" id="WP_130506676.1">
    <property type="nucleotide sequence ID" value="NZ_SHLC01000001.1"/>
</dbReference>
<evidence type="ECO:0000259" key="3">
    <source>
        <dbReference type="Pfam" id="PF07786"/>
    </source>
</evidence>
<evidence type="ECO:0000313" key="4">
    <source>
        <dbReference type="EMBL" id="RZU66479.1"/>
    </source>
</evidence>
<evidence type="ECO:0000313" key="5">
    <source>
        <dbReference type="Proteomes" id="UP000291483"/>
    </source>
</evidence>
<feature type="transmembrane region" description="Helical" evidence="2">
    <location>
        <begin position="237"/>
        <end position="260"/>
    </location>
</feature>
<keyword evidence="2" id="KW-0472">Membrane</keyword>
<feature type="transmembrane region" description="Helical" evidence="2">
    <location>
        <begin position="353"/>
        <end position="373"/>
    </location>
</feature>
<evidence type="ECO:0000256" key="1">
    <source>
        <dbReference type="SAM" id="MobiDB-lite"/>
    </source>
</evidence>
<protein>
    <submittedName>
        <fullName evidence="4">Uncharacterized protein DUF1624</fullName>
    </submittedName>
</protein>
<accession>A0A4Q8AR07</accession>
<feature type="transmembrane region" description="Helical" evidence="2">
    <location>
        <begin position="97"/>
        <end position="117"/>
    </location>
</feature>
<dbReference type="AlphaFoldDB" id="A0A4Q8AR07"/>
<keyword evidence="2" id="KW-1133">Transmembrane helix</keyword>
<comment type="caution">
    <text evidence="4">The sequence shown here is derived from an EMBL/GenBank/DDBJ whole genome shotgun (WGS) entry which is preliminary data.</text>
</comment>
<dbReference type="InterPro" id="IPR012429">
    <property type="entry name" value="HGSNAT_cat"/>
</dbReference>
<proteinExistence type="predicted"/>
<sequence length="449" mass="47479">MTVPTPAPAGRVDGAPVPAPRQAQRGVTTGELARLVGIDFARFLAIVGMMCAHLLLQPGMPGHQAWVSALVDGNASTLFAVIGGISVILATRRYLEAGAYAAAAWAMAARGVVVIVLGATLAMLPVSVVIVLVYFGVAMLCTIPFLRMPVRWLLVSAALIALVGPFVTTAVRGSLNVTAEAGGLPWTDLADPALAVRAVFVTGTYPVITWLVYLLVGMALARLLLAARRDEQTERRFIVRSGVTGIVLTVVSLGASRLIFELWGRAAITAATPRIDPALLEELVGESGYGAPVSGDWWWLLGAAPHTGTLFDVLRGIGVALIVIALMLAFARWAPRWLLGALRPVSAAGAAPLTIYTVHVLGVAVTTSIVMLLDPVSFTELPWWYLGWQILAVHVAVVLVIGAVLAVLGRRGPLEVFVSAVATWAARVGSRENWSKHMRRMPPAAGAEQ</sequence>
<feature type="transmembrane region" description="Helical" evidence="2">
    <location>
        <begin position="123"/>
        <end position="145"/>
    </location>
</feature>
<feature type="transmembrane region" description="Helical" evidence="2">
    <location>
        <begin position="385"/>
        <end position="408"/>
    </location>
</feature>
<feature type="region of interest" description="Disordered" evidence="1">
    <location>
        <begin position="1"/>
        <end position="23"/>
    </location>
</feature>
<keyword evidence="5" id="KW-1185">Reference proteome</keyword>
<keyword evidence="2" id="KW-0812">Transmembrane</keyword>
<dbReference type="OrthoDB" id="4966979at2"/>
<feature type="domain" description="Heparan-alpha-glucosaminide N-acetyltransferase catalytic" evidence="3">
    <location>
        <begin position="34"/>
        <end position="228"/>
    </location>
</feature>
<feature type="transmembrane region" description="Helical" evidence="2">
    <location>
        <begin position="66"/>
        <end position="90"/>
    </location>
</feature>
<feature type="transmembrane region" description="Helical" evidence="2">
    <location>
        <begin position="152"/>
        <end position="171"/>
    </location>
</feature>
<reference evidence="4 5" key="1">
    <citation type="submission" date="2019-02" db="EMBL/GenBank/DDBJ databases">
        <title>Sequencing the genomes of 1000 actinobacteria strains.</title>
        <authorList>
            <person name="Klenk H.-P."/>
        </authorList>
    </citation>
    <scope>NUCLEOTIDE SEQUENCE [LARGE SCALE GENOMIC DNA]</scope>
    <source>
        <strain evidence="4 5">DSM 18319</strain>
    </source>
</reference>
<name>A0A4Q8AR07_9MICO</name>
<feature type="transmembrane region" description="Helical" evidence="2">
    <location>
        <begin position="313"/>
        <end position="333"/>
    </location>
</feature>
<gene>
    <name evidence="4" type="ORF">EV379_2837</name>
</gene>
<dbReference type="Pfam" id="PF07786">
    <property type="entry name" value="HGSNAT_cat"/>
    <property type="match status" value="1"/>
</dbReference>
<organism evidence="4 5">
    <name type="scientific">Microterricola gilva</name>
    <dbReference type="NCBI Taxonomy" id="393267"/>
    <lineage>
        <taxon>Bacteria</taxon>
        <taxon>Bacillati</taxon>
        <taxon>Actinomycetota</taxon>
        <taxon>Actinomycetes</taxon>
        <taxon>Micrococcales</taxon>
        <taxon>Microbacteriaceae</taxon>
        <taxon>Microterricola</taxon>
    </lineage>
</organism>